<name>A0A6I4R792_9STRE</name>
<keyword evidence="1" id="KW-0472">Membrane</keyword>
<feature type="transmembrane region" description="Helical" evidence="1">
    <location>
        <begin position="31"/>
        <end position="52"/>
    </location>
</feature>
<sequence>MKKLRFDIIAFIVGCMFLFVYIMMFEESFLTFPKILSTLYFLAATICFSFVLEDFEEDRKWKLPAVFSRLIYLGLYLIAPIYFIYLLTRGKNAEEDTDSLPENQ</sequence>
<dbReference type="Proteomes" id="UP000435423">
    <property type="component" value="Unassembled WGS sequence"/>
</dbReference>
<dbReference type="Proteomes" id="UP000435060">
    <property type="component" value="Unassembled WGS sequence"/>
</dbReference>
<reference evidence="3 5" key="1">
    <citation type="submission" date="2019-10" db="EMBL/GenBank/DDBJ databases">
        <title>Streptococcis sp, isolated from the respiratory tract of Marmot.</title>
        <authorList>
            <person name="Zhang G."/>
        </authorList>
    </citation>
    <scope>NUCLEOTIDE SEQUENCE [LARGE SCALE GENOMIC DNA]</scope>
    <source>
        <strain evidence="3">Zg-70</strain>
        <strain evidence="5">zg-70</strain>
    </source>
</reference>
<evidence type="ECO:0000313" key="4">
    <source>
        <dbReference type="Proteomes" id="UP000435060"/>
    </source>
</evidence>
<dbReference type="AlphaFoldDB" id="A0A6I4R792"/>
<evidence type="ECO:0000313" key="3">
    <source>
        <dbReference type="EMBL" id="MWV55676.1"/>
    </source>
</evidence>
<evidence type="ECO:0000313" key="2">
    <source>
        <dbReference type="EMBL" id="MTB63695.1"/>
    </source>
</evidence>
<keyword evidence="1" id="KW-1133">Transmembrane helix</keyword>
<feature type="transmembrane region" description="Helical" evidence="1">
    <location>
        <begin position="7"/>
        <end position="25"/>
    </location>
</feature>
<feature type="transmembrane region" description="Helical" evidence="1">
    <location>
        <begin position="64"/>
        <end position="85"/>
    </location>
</feature>
<dbReference type="RefSeq" id="WP_154607728.1">
    <property type="nucleotide sequence ID" value="NZ_CP072115.1"/>
</dbReference>
<accession>A0A6I4R792</accession>
<comment type="caution">
    <text evidence="3">The sequence shown here is derived from an EMBL/GenBank/DDBJ whole genome shotgun (WGS) entry which is preliminary data.</text>
</comment>
<keyword evidence="4" id="KW-1185">Reference proteome</keyword>
<proteinExistence type="predicted"/>
<dbReference type="EMBL" id="WUBJ01000002">
    <property type="protein sequence ID" value="MWV55676.1"/>
    <property type="molecule type" value="Genomic_DNA"/>
</dbReference>
<evidence type="ECO:0000313" key="5">
    <source>
        <dbReference type="Proteomes" id="UP000435423"/>
    </source>
</evidence>
<gene>
    <name evidence="2" type="ORF">GGG87_01545</name>
    <name evidence="3" type="ORF">GGH11_01545</name>
</gene>
<evidence type="ECO:0000256" key="1">
    <source>
        <dbReference type="SAM" id="Phobius"/>
    </source>
</evidence>
<organism evidence="3 5">
    <name type="scientific">Streptococcus zhangguiae</name>
    <dbReference type="NCBI Taxonomy" id="2664091"/>
    <lineage>
        <taxon>Bacteria</taxon>
        <taxon>Bacillati</taxon>
        <taxon>Bacillota</taxon>
        <taxon>Bacilli</taxon>
        <taxon>Lactobacillales</taxon>
        <taxon>Streptococcaceae</taxon>
        <taxon>Streptococcus</taxon>
    </lineage>
</organism>
<dbReference type="EMBL" id="WLCG01000002">
    <property type="protein sequence ID" value="MTB63695.1"/>
    <property type="molecule type" value="Genomic_DNA"/>
</dbReference>
<protein>
    <submittedName>
        <fullName evidence="3">Uncharacterized protein</fullName>
    </submittedName>
</protein>
<keyword evidence="1" id="KW-0812">Transmembrane</keyword>
<reference evidence="2 4" key="2">
    <citation type="submission" date="2019-11" db="EMBL/GenBank/DDBJ databases">
        <title>Streptococcis sp. isolated from the respiratory tract of Marmot.</title>
        <authorList>
            <person name="Zhang G."/>
        </authorList>
    </citation>
    <scope>NUCLEOTIDE SEQUENCE [LARGE SCALE GENOMIC DNA]</scope>
    <source>
        <strain evidence="2">Zg-86</strain>
        <strain evidence="4">zg-86</strain>
    </source>
</reference>